<dbReference type="InterPro" id="IPR015424">
    <property type="entry name" value="PyrdxlP-dep_Trfase"/>
</dbReference>
<evidence type="ECO:0000313" key="8">
    <source>
        <dbReference type="EMBL" id="VBB06590.1"/>
    </source>
</evidence>
<accession>A0A498R6Q6</accession>
<evidence type="ECO:0000256" key="2">
    <source>
        <dbReference type="ARBA" id="ARBA00010671"/>
    </source>
</evidence>
<dbReference type="RefSeq" id="WP_207857297.1">
    <property type="nucleotide sequence ID" value="NZ_UPPP01000065.1"/>
</dbReference>
<comment type="similarity">
    <text evidence="2">Belongs to the Orn/Lys/Arg decarboxylase class-I family.</text>
</comment>
<dbReference type="InterPro" id="IPR008286">
    <property type="entry name" value="Prn/Lys/Arg_de-COase_C"/>
</dbReference>
<evidence type="ECO:0000313" key="9">
    <source>
        <dbReference type="Proteomes" id="UP000277811"/>
    </source>
</evidence>
<evidence type="ECO:0000259" key="6">
    <source>
        <dbReference type="Pfam" id="PF01276"/>
    </source>
</evidence>
<dbReference type="Proteomes" id="UP000277811">
    <property type="component" value="Unassembled WGS sequence"/>
</dbReference>
<proteinExistence type="inferred from homology"/>
<dbReference type="InterPro" id="IPR000310">
    <property type="entry name" value="Orn/Lys/Arg_deCO2ase_major_dom"/>
</dbReference>
<name>A0A498R6Q6_9FIRM</name>
<evidence type="ECO:0000256" key="3">
    <source>
        <dbReference type="ARBA" id="ARBA00022793"/>
    </source>
</evidence>
<evidence type="ECO:0000259" key="7">
    <source>
        <dbReference type="Pfam" id="PF03711"/>
    </source>
</evidence>
<organism evidence="8 9">
    <name type="scientific">Lucifera butyrica</name>
    <dbReference type="NCBI Taxonomy" id="1351585"/>
    <lineage>
        <taxon>Bacteria</taxon>
        <taxon>Bacillati</taxon>
        <taxon>Bacillota</taxon>
        <taxon>Negativicutes</taxon>
        <taxon>Veillonellales</taxon>
        <taxon>Veillonellaceae</taxon>
        <taxon>Lucifera</taxon>
    </lineage>
</organism>
<comment type="cofactor">
    <cofactor evidence="1">
        <name>pyridoxal 5'-phosphate</name>
        <dbReference type="ChEBI" id="CHEBI:597326"/>
    </cofactor>
</comment>
<dbReference type="InterPro" id="IPR052357">
    <property type="entry name" value="Orn_Lys_Arg_decarboxylase-I"/>
</dbReference>
<reference evidence="8 9" key="1">
    <citation type="submission" date="2018-06" db="EMBL/GenBank/DDBJ databases">
        <authorList>
            <person name="Strepis N."/>
        </authorList>
    </citation>
    <scope>NUCLEOTIDE SEQUENCE [LARGE SCALE GENOMIC DNA]</scope>
    <source>
        <strain evidence="8">LUCI</strain>
    </source>
</reference>
<dbReference type="InterPro" id="IPR036633">
    <property type="entry name" value="Prn/Lys/Arg_de-COase_C_sf"/>
</dbReference>
<keyword evidence="4" id="KW-0663">Pyridoxal phosphate</keyword>
<dbReference type="CDD" id="cd00615">
    <property type="entry name" value="Orn_deC_like"/>
    <property type="match status" value="1"/>
</dbReference>
<evidence type="ECO:0000256" key="5">
    <source>
        <dbReference type="ARBA" id="ARBA00023239"/>
    </source>
</evidence>
<dbReference type="SUPFAM" id="SSF53383">
    <property type="entry name" value="PLP-dependent transferases"/>
    <property type="match status" value="1"/>
</dbReference>
<feature type="domain" description="Orn/Lys/Arg decarboxylase C-terminal" evidence="7">
    <location>
        <begin position="380"/>
        <end position="478"/>
    </location>
</feature>
<keyword evidence="3" id="KW-0210">Decarboxylase</keyword>
<dbReference type="GO" id="GO:0016740">
    <property type="term" value="F:transferase activity"/>
    <property type="evidence" value="ECO:0007669"/>
    <property type="project" value="UniProtKB-KW"/>
</dbReference>
<gene>
    <name evidence="8" type="ORF">LUCI_1826</name>
</gene>
<sequence length="491" mass="53331">MGHISQRDIPLLGAMLNYVQQGVIPYHTPGHKQGKGMHSVLGDILGRDALALDLALMAELDDLHEPHGCIKEAQDLAAELYGADHSFFVVNGTTGGIYAMILTIAGPGEKIIVPRNAHRSIIGGIILSGAIPVFMQPEVDADLGLAMGVTPQTVERAVKLHPEAKGVLIINPTYYGVATDLKKIVDIVHAHNMPVVVDEAHGPHLKFNSRLPVQALDAGADICAQSTHKIIGAMTQCSMVHCREGRISVPRLKAMLQLVQSTSPNYILMASLDVARMQMATQGRELIARAIDLADWTRSQINTIPGLYCFGEEKIGTPGVHSIDPTKVTVTVKGLCLKGAEAERILRHHYEVQAELSDMYNILFLLTLGDTEEEAKALVDALRDMVLNHRGQSDFSAMYNACVDVAYPVAPPQILSPREALFGQTRQVPFLDSCGLVCAEIVTFYPPGIPLLCPGEQISQEIIDYCRRLQEAGLHISGPEDYTLKTIKVVG</sequence>
<dbReference type="AlphaFoldDB" id="A0A498R6Q6"/>
<dbReference type="Gene3D" id="3.90.100.10">
    <property type="entry name" value="Orn/Lys/Arg decarboxylase, C-terminal domain"/>
    <property type="match status" value="1"/>
</dbReference>
<dbReference type="EMBL" id="UPPP01000065">
    <property type="protein sequence ID" value="VBB06590.1"/>
    <property type="molecule type" value="Genomic_DNA"/>
</dbReference>
<keyword evidence="9" id="KW-1185">Reference proteome</keyword>
<protein>
    <submittedName>
        <fullName evidence="8">Pyridoxal phosphate-dependent transferase</fullName>
    </submittedName>
</protein>
<dbReference type="PANTHER" id="PTHR43277:SF4">
    <property type="entry name" value="ARGININE DECARBOXYLASE"/>
    <property type="match status" value="1"/>
</dbReference>
<keyword evidence="5" id="KW-0456">Lyase</keyword>
<dbReference type="InterPro" id="IPR015421">
    <property type="entry name" value="PyrdxlP-dep_Trfase_major"/>
</dbReference>
<dbReference type="SUPFAM" id="SSF55904">
    <property type="entry name" value="Ornithine decarboxylase C-terminal domain"/>
    <property type="match status" value="1"/>
</dbReference>
<keyword evidence="8" id="KW-0808">Transferase</keyword>
<dbReference type="Pfam" id="PF03711">
    <property type="entry name" value="OKR_DC_1_C"/>
    <property type="match status" value="1"/>
</dbReference>
<dbReference type="Gene3D" id="3.40.640.10">
    <property type="entry name" value="Type I PLP-dependent aspartate aminotransferase-like (Major domain)"/>
    <property type="match status" value="1"/>
</dbReference>
<evidence type="ECO:0000256" key="4">
    <source>
        <dbReference type="ARBA" id="ARBA00022898"/>
    </source>
</evidence>
<dbReference type="PANTHER" id="PTHR43277">
    <property type="entry name" value="ARGININE DECARBOXYLASE"/>
    <property type="match status" value="1"/>
</dbReference>
<dbReference type="Pfam" id="PF01276">
    <property type="entry name" value="OKR_DC_1"/>
    <property type="match status" value="1"/>
</dbReference>
<dbReference type="GO" id="GO:0016831">
    <property type="term" value="F:carboxy-lyase activity"/>
    <property type="evidence" value="ECO:0007669"/>
    <property type="project" value="UniProtKB-KW"/>
</dbReference>
<evidence type="ECO:0000256" key="1">
    <source>
        <dbReference type="ARBA" id="ARBA00001933"/>
    </source>
</evidence>
<feature type="domain" description="Orn/Lys/Arg decarboxylases family 1 pyridoxal-P attachment site" evidence="6">
    <location>
        <begin position="10"/>
        <end position="373"/>
    </location>
</feature>